<dbReference type="GO" id="GO:0020037">
    <property type="term" value="F:heme binding"/>
    <property type="evidence" value="ECO:0007669"/>
    <property type="project" value="InterPro"/>
</dbReference>
<keyword evidence="4" id="KW-1185">Reference proteome</keyword>
<dbReference type="GO" id="GO:0004497">
    <property type="term" value="F:monooxygenase activity"/>
    <property type="evidence" value="ECO:0007669"/>
    <property type="project" value="UniProtKB-KW"/>
</dbReference>
<gene>
    <name evidence="3" type="ORF">KGM_213499</name>
</gene>
<dbReference type="GO" id="GO:0005506">
    <property type="term" value="F:iron ion binding"/>
    <property type="evidence" value="ECO:0007669"/>
    <property type="project" value="InterPro"/>
</dbReference>
<dbReference type="Proteomes" id="UP000007151">
    <property type="component" value="Unassembled WGS sequence"/>
</dbReference>
<dbReference type="KEGG" id="dpl:KGM_213499"/>
<reference evidence="3 4" key="1">
    <citation type="journal article" date="2011" name="Cell">
        <title>The monarch butterfly genome yields insights into long-distance migration.</title>
        <authorList>
            <person name="Zhan S."/>
            <person name="Merlin C."/>
            <person name="Boore J.L."/>
            <person name="Reppert S.M."/>
        </authorList>
    </citation>
    <scope>NUCLEOTIDE SEQUENCE [LARGE SCALE GENOMIC DNA]</scope>
    <source>
        <strain evidence="3">F-2</strain>
    </source>
</reference>
<sequence length="134" mass="15471">MQRIEELSKISDEHGLPFVVWFAYLPMIIISNPDEAKAAAQTFVEKPYFYNFGKMWLGNGLVTAPAAVWKENIKKIGGTFTRSVVNSYQEVYNAQARRLVEELRAHVDKPPFESMHCIAHRTLETICRECDYKE</sequence>
<proteinExistence type="inferred from homology"/>
<keyword evidence="2" id="KW-0560">Oxidoreductase</keyword>
<accession>A0A212FPR9</accession>
<dbReference type="InterPro" id="IPR036396">
    <property type="entry name" value="Cyt_P450_sf"/>
</dbReference>
<evidence type="ECO:0000313" key="3">
    <source>
        <dbReference type="EMBL" id="OWR55714.1"/>
    </source>
</evidence>
<comment type="similarity">
    <text evidence="1">Belongs to the cytochrome P450 family.</text>
</comment>
<comment type="caution">
    <text evidence="3">The sequence shown here is derived from an EMBL/GenBank/DDBJ whole genome shotgun (WGS) entry which is preliminary data.</text>
</comment>
<protein>
    <submittedName>
        <fullName evidence="3">Cytochrome P450 CYP366A1</fullName>
    </submittedName>
</protein>
<dbReference type="InterPro" id="IPR001128">
    <property type="entry name" value="Cyt_P450"/>
</dbReference>
<evidence type="ECO:0000313" key="4">
    <source>
        <dbReference type="Proteomes" id="UP000007151"/>
    </source>
</evidence>
<dbReference type="GO" id="GO:0016705">
    <property type="term" value="F:oxidoreductase activity, acting on paired donors, with incorporation or reduction of molecular oxygen"/>
    <property type="evidence" value="ECO:0007669"/>
    <property type="project" value="InterPro"/>
</dbReference>
<organism evidence="3 4">
    <name type="scientific">Danaus plexippus plexippus</name>
    <dbReference type="NCBI Taxonomy" id="278856"/>
    <lineage>
        <taxon>Eukaryota</taxon>
        <taxon>Metazoa</taxon>
        <taxon>Ecdysozoa</taxon>
        <taxon>Arthropoda</taxon>
        <taxon>Hexapoda</taxon>
        <taxon>Insecta</taxon>
        <taxon>Pterygota</taxon>
        <taxon>Neoptera</taxon>
        <taxon>Endopterygota</taxon>
        <taxon>Lepidoptera</taxon>
        <taxon>Glossata</taxon>
        <taxon>Ditrysia</taxon>
        <taxon>Papilionoidea</taxon>
        <taxon>Nymphalidae</taxon>
        <taxon>Danainae</taxon>
        <taxon>Danaini</taxon>
        <taxon>Danaina</taxon>
        <taxon>Danaus</taxon>
        <taxon>Danaus</taxon>
    </lineage>
</organism>
<dbReference type="AlphaFoldDB" id="A0A212FPR9"/>
<dbReference type="Gene3D" id="1.10.630.10">
    <property type="entry name" value="Cytochrome P450"/>
    <property type="match status" value="1"/>
</dbReference>
<keyword evidence="2" id="KW-0503">Monooxygenase</keyword>
<evidence type="ECO:0000256" key="2">
    <source>
        <dbReference type="ARBA" id="ARBA00023033"/>
    </source>
</evidence>
<dbReference type="InParanoid" id="A0A212FPR9"/>
<dbReference type="Pfam" id="PF00067">
    <property type="entry name" value="p450"/>
    <property type="match status" value="1"/>
</dbReference>
<evidence type="ECO:0000256" key="1">
    <source>
        <dbReference type="ARBA" id="ARBA00010617"/>
    </source>
</evidence>
<dbReference type="STRING" id="278856.A0A212FPR9"/>
<dbReference type="SUPFAM" id="SSF48264">
    <property type="entry name" value="Cytochrome P450"/>
    <property type="match status" value="1"/>
</dbReference>
<dbReference type="EMBL" id="AGBW02001393">
    <property type="protein sequence ID" value="OWR55714.1"/>
    <property type="molecule type" value="Genomic_DNA"/>
</dbReference>
<name>A0A212FPR9_DANPL</name>